<evidence type="ECO:0000313" key="2">
    <source>
        <dbReference type="Proteomes" id="UP000824262"/>
    </source>
</evidence>
<sequence length="223" mass="23254">MILNFVMTILDRPRAEEMIQLCREHDAALTLTMLGRGTATNEQLDLYGLESAEKAIVCTFAGEEQTAKLLKAAKRRLFIDIPGNGIMLAIPLKSVGGGKTLAFLTGGTAADTSAAPGNFEHELITVIANEGHTDAVMDAARSAGAAGGTVMHAKGTGAQRAEKFLGVSLADEKELIIIVSRSSEKAGIMRAINSAAGPGTRAGAVCFSLPITAVAGLRMLEDD</sequence>
<accession>A0A9D0ZC77</accession>
<dbReference type="GO" id="GO:0030234">
    <property type="term" value="F:enzyme regulator activity"/>
    <property type="evidence" value="ECO:0007669"/>
    <property type="project" value="InterPro"/>
</dbReference>
<dbReference type="Gene3D" id="3.30.70.120">
    <property type="match status" value="1"/>
</dbReference>
<evidence type="ECO:0000313" key="1">
    <source>
        <dbReference type="EMBL" id="HIQ77725.1"/>
    </source>
</evidence>
<reference evidence="1" key="1">
    <citation type="submission" date="2020-10" db="EMBL/GenBank/DDBJ databases">
        <authorList>
            <person name="Gilroy R."/>
        </authorList>
    </citation>
    <scope>NUCLEOTIDE SEQUENCE</scope>
    <source>
        <strain evidence="1">ChiBcolR7-354</strain>
    </source>
</reference>
<dbReference type="InterPro" id="IPR015867">
    <property type="entry name" value="N-reg_PII/ATP_PRibTrfase_C"/>
</dbReference>
<reference evidence="1" key="2">
    <citation type="journal article" date="2021" name="PeerJ">
        <title>Extensive microbial diversity within the chicken gut microbiome revealed by metagenomics and culture.</title>
        <authorList>
            <person name="Gilroy R."/>
            <person name="Ravi A."/>
            <person name="Getino M."/>
            <person name="Pursley I."/>
            <person name="Horton D.L."/>
            <person name="Alikhan N.F."/>
            <person name="Baker D."/>
            <person name="Gharbi K."/>
            <person name="Hall N."/>
            <person name="Watson M."/>
            <person name="Adriaenssens E.M."/>
            <person name="Foster-Nyarko E."/>
            <person name="Jarju S."/>
            <person name="Secka A."/>
            <person name="Antonio M."/>
            <person name="Oren A."/>
            <person name="Chaudhuri R.R."/>
            <person name="La Ragione R."/>
            <person name="Hildebrand F."/>
            <person name="Pallen M.J."/>
        </authorList>
    </citation>
    <scope>NUCLEOTIDE SEQUENCE</scope>
    <source>
        <strain evidence="1">ChiBcolR7-354</strain>
    </source>
</reference>
<dbReference type="SMART" id="SM00938">
    <property type="entry name" value="P-II"/>
    <property type="match status" value="1"/>
</dbReference>
<dbReference type="PROSITE" id="PS51343">
    <property type="entry name" value="PII_GLNB_DOM"/>
    <property type="match status" value="1"/>
</dbReference>
<dbReference type="Proteomes" id="UP000824262">
    <property type="component" value="Unassembled WGS sequence"/>
</dbReference>
<dbReference type="AlphaFoldDB" id="A0A9D0ZC77"/>
<dbReference type="GO" id="GO:0006808">
    <property type="term" value="P:regulation of nitrogen utilization"/>
    <property type="evidence" value="ECO:0007669"/>
    <property type="project" value="InterPro"/>
</dbReference>
<organism evidence="1 2">
    <name type="scientific">Candidatus Scatomorpha intestinavium</name>
    <dbReference type="NCBI Taxonomy" id="2840922"/>
    <lineage>
        <taxon>Bacteria</taxon>
        <taxon>Bacillati</taxon>
        <taxon>Bacillota</taxon>
        <taxon>Clostridia</taxon>
        <taxon>Eubacteriales</taxon>
        <taxon>Candidatus Scatomorpha</taxon>
    </lineage>
</organism>
<comment type="caution">
    <text evidence="1">The sequence shown here is derived from an EMBL/GenBank/DDBJ whole genome shotgun (WGS) entry which is preliminary data.</text>
</comment>
<gene>
    <name evidence="1" type="ORF">IAB77_00525</name>
</gene>
<dbReference type="InterPro" id="IPR011322">
    <property type="entry name" value="N-reg_PII-like_a/b"/>
</dbReference>
<dbReference type="EMBL" id="DVGA01000008">
    <property type="protein sequence ID" value="HIQ77725.1"/>
    <property type="molecule type" value="Genomic_DNA"/>
</dbReference>
<dbReference type="Pfam" id="PF00543">
    <property type="entry name" value="P-II"/>
    <property type="match status" value="1"/>
</dbReference>
<dbReference type="SUPFAM" id="SSF54913">
    <property type="entry name" value="GlnB-like"/>
    <property type="match status" value="1"/>
</dbReference>
<dbReference type="InterPro" id="IPR002187">
    <property type="entry name" value="N-reg_PII"/>
</dbReference>
<proteinExistence type="predicted"/>
<protein>
    <submittedName>
        <fullName evidence="1">P-II family nitrogen regulator</fullName>
    </submittedName>
</protein>
<name>A0A9D0ZC77_9FIRM</name>